<evidence type="ECO:0000256" key="1">
    <source>
        <dbReference type="SAM" id="Phobius"/>
    </source>
</evidence>
<gene>
    <name evidence="2" type="ORF">Q31b_16810</name>
</gene>
<keyword evidence="1" id="KW-1133">Transmembrane helix</keyword>
<keyword evidence="1" id="KW-0812">Transmembrane</keyword>
<keyword evidence="1" id="KW-0472">Membrane</keyword>
<sequence length="225" mass="25022">MNLLKVAIWSLVIVGLTPAILLAVLNLTSTIALARHLKNNPGQQVDEGDVTLSQSYMEFGKRCRLEVTTSYWPSMTLLLGAGAFVVGLLYMIPPQTQHLEVQGFDKIEHYVERVANSRSPHAYLVVSLAEDEYTAVSVSDGDEGYTIEFYLTKKEQVVPVLAFLSKREIEPTVDTITEEGTEFETRHLSFPVDGTTEEVAELCRSVFLDAYGVEKDAELLFTLGE</sequence>
<dbReference type="OrthoDB" id="9821976at2"/>
<organism evidence="2 3">
    <name type="scientific">Novipirellula aureliae</name>
    <dbReference type="NCBI Taxonomy" id="2527966"/>
    <lineage>
        <taxon>Bacteria</taxon>
        <taxon>Pseudomonadati</taxon>
        <taxon>Planctomycetota</taxon>
        <taxon>Planctomycetia</taxon>
        <taxon>Pirellulales</taxon>
        <taxon>Pirellulaceae</taxon>
        <taxon>Novipirellula</taxon>
    </lineage>
</organism>
<keyword evidence="3" id="KW-1185">Reference proteome</keyword>
<dbReference type="EMBL" id="SJPY01000002">
    <property type="protein sequence ID" value="TWU44145.1"/>
    <property type="molecule type" value="Genomic_DNA"/>
</dbReference>
<evidence type="ECO:0000313" key="2">
    <source>
        <dbReference type="EMBL" id="TWU44145.1"/>
    </source>
</evidence>
<dbReference type="RefSeq" id="WP_146599160.1">
    <property type="nucleotide sequence ID" value="NZ_SJPY01000002.1"/>
</dbReference>
<reference evidence="2 3" key="1">
    <citation type="submission" date="2019-02" db="EMBL/GenBank/DDBJ databases">
        <title>Deep-cultivation of Planctomycetes and their phenomic and genomic characterization uncovers novel biology.</title>
        <authorList>
            <person name="Wiegand S."/>
            <person name="Jogler M."/>
            <person name="Boedeker C."/>
            <person name="Pinto D."/>
            <person name="Vollmers J."/>
            <person name="Rivas-Marin E."/>
            <person name="Kohn T."/>
            <person name="Peeters S.H."/>
            <person name="Heuer A."/>
            <person name="Rast P."/>
            <person name="Oberbeckmann S."/>
            <person name="Bunk B."/>
            <person name="Jeske O."/>
            <person name="Meyerdierks A."/>
            <person name="Storesund J.E."/>
            <person name="Kallscheuer N."/>
            <person name="Luecker S."/>
            <person name="Lage O.M."/>
            <person name="Pohl T."/>
            <person name="Merkel B.J."/>
            <person name="Hornburger P."/>
            <person name="Mueller R.-W."/>
            <person name="Bruemmer F."/>
            <person name="Labrenz M."/>
            <person name="Spormann A.M."/>
            <person name="Op Den Camp H."/>
            <person name="Overmann J."/>
            <person name="Amann R."/>
            <person name="Jetten M.S.M."/>
            <person name="Mascher T."/>
            <person name="Medema M.H."/>
            <person name="Devos D.P."/>
            <person name="Kaster A.-K."/>
            <person name="Ovreas L."/>
            <person name="Rohde M."/>
            <person name="Galperin M.Y."/>
            <person name="Jogler C."/>
        </authorList>
    </citation>
    <scope>NUCLEOTIDE SEQUENCE [LARGE SCALE GENOMIC DNA]</scope>
    <source>
        <strain evidence="2 3">Q31b</strain>
    </source>
</reference>
<comment type="caution">
    <text evidence="2">The sequence shown here is derived from an EMBL/GenBank/DDBJ whole genome shotgun (WGS) entry which is preliminary data.</text>
</comment>
<name>A0A5C6E6A4_9BACT</name>
<proteinExistence type="predicted"/>
<evidence type="ECO:0000313" key="3">
    <source>
        <dbReference type="Proteomes" id="UP000315471"/>
    </source>
</evidence>
<feature type="transmembrane region" description="Helical" evidence="1">
    <location>
        <begin position="71"/>
        <end position="92"/>
    </location>
</feature>
<protein>
    <submittedName>
        <fullName evidence="2">Uncharacterized protein</fullName>
    </submittedName>
</protein>
<dbReference type="AlphaFoldDB" id="A0A5C6E6A4"/>
<feature type="transmembrane region" description="Helical" evidence="1">
    <location>
        <begin position="6"/>
        <end position="28"/>
    </location>
</feature>
<accession>A0A5C6E6A4</accession>
<dbReference type="Proteomes" id="UP000315471">
    <property type="component" value="Unassembled WGS sequence"/>
</dbReference>